<keyword evidence="3" id="KW-1185">Reference proteome</keyword>
<reference evidence="2" key="1">
    <citation type="submission" date="2021-03" db="EMBL/GenBank/DDBJ databases">
        <authorList>
            <person name="Tran Van P."/>
        </authorList>
    </citation>
    <scope>NUCLEOTIDE SEQUENCE</scope>
</reference>
<dbReference type="EMBL" id="CAJPIN010059140">
    <property type="protein sequence ID" value="CAG2066798.1"/>
    <property type="molecule type" value="Genomic_DNA"/>
</dbReference>
<dbReference type="Proteomes" id="UP001153148">
    <property type="component" value="Unassembled WGS sequence"/>
</dbReference>
<comment type="caution">
    <text evidence="2">The sequence shown here is derived from an EMBL/GenBank/DDBJ whole genome shotgun (WGS) entry which is preliminary data.</text>
</comment>
<feature type="compositionally biased region" description="Polar residues" evidence="1">
    <location>
        <begin position="23"/>
        <end position="33"/>
    </location>
</feature>
<sequence length="123" mass="13834">MSENGEALNESPSESDRMDISDVSDQMSPVSEHNQTRRRVSLSVQLKSRKHFISLLFELADAVFDWKCMDCGECEFVKSISRRFFQGSLRLSGYSPGLVGKGFLHDNLNGFQFAPGKTAALFY</sequence>
<proteinExistence type="predicted"/>
<accession>A0ABN7PJD7</accession>
<organism evidence="2 3">
    <name type="scientific">Timema podura</name>
    <name type="common">Walking stick</name>
    <dbReference type="NCBI Taxonomy" id="61482"/>
    <lineage>
        <taxon>Eukaryota</taxon>
        <taxon>Metazoa</taxon>
        <taxon>Ecdysozoa</taxon>
        <taxon>Arthropoda</taxon>
        <taxon>Hexapoda</taxon>
        <taxon>Insecta</taxon>
        <taxon>Pterygota</taxon>
        <taxon>Neoptera</taxon>
        <taxon>Polyneoptera</taxon>
        <taxon>Phasmatodea</taxon>
        <taxon>Timematodea</taxon>
        <taxon>Timematoidea</taxon>
        <taxon>Timematidae</taxon>
        <taxon>Timema</taxon>
    </lineage>
</organism>
<evidence type="ECO:0000313" key="3">
    <source>
        <dbReference type="Proteomes" id="UP001153148"/>
    </source>
</evidence>
<evidence type="ECO:0000256" key="1">
    <source>
        <dbReference type="SAM" id="MobiDB-lite"/>
    </source>
</evidence>
<gene>
    <name evidence="2" type="ORF">TPAB3V08_LOCUS13741</name>
</gene>
<feature type="region of interest" description="Disordered" evidence="1">
    <location>
        <begin position="1"/>
        <end position="38"/>
    </location>
</feature>
<protein>
    <submittedName>
        <fullName evidence="2">Uncharacterized protein</fullName>
    </submittedName>
</protein>
<evidence type="ECO:0000313" key="2">
    <source>
        <dbReference type="EMBL" id="CAG2066798.1"/>
    </source>
</evidence>
<name>A0ABN7PJD7_TIMPD</name>